<keyword evidence="1" id="KW-0175">Coiled coil</keyword>
<reference evidence="3" key="1">
    <citation type="submission" date="2021-09" db="EMBL/GenBank/DDBJ databases">
        <authorList>
            <consortium name="AG Swart"/>
            <person name="Singh M."/>
            <person name="Singh A."/>
            <person name="Seah K."/>
            <person name="Emmerich C."/>
        </authorList>
    </citation>
    <scope>NUCLEOTIDE SEQUENCE</scope>
    <source>
        <strain evidence="3">ATCC30299</strain>
    </source>
</reference>
<protein>
    <submittedName>
        <fullName evidence="3">Uncharacterized protein</fullName>
    </submittedName>
</protein>
<feature type="compositionally biased region" description="Low complexity" evidence="2">
    <location>
        <begin position="74"/>
        <end position="86"/>
    </location>
</feature>
<feature type="region of interest" description="Disordered" evidence="2">
    <location>
        <begin position="50"/>
        <end position="93"/>
    </location>
</feature>
<proteinExistence type="predicted"/>
<accession>A0AAU9JFR9</accession>
<feature type="coiled-coil region" evidence="1">
    <location>
        <begin position="257"/>
        <end position="291"/>
    </location>
</feature>
<evidence type="ECO:0000256" key="1">
    <source>
        <dbReference type="SAM" id="Coils"/>
    </source>
</evidence>
<feature type="coiled-coil region" evidence="1">
    <location>
        <begin position="446"/>
        <end position="473"/>
    </location>
</feature>
<dbReference type="EMBL" id="CAJZBQ010000040">
    <property type="protein sequence ID" value="CAG9326082.1"/>
    <property type="molecule type" value="Genomic_DNA"/>
</dbReference>
<organism evidence="3 4">
    <name type="scientific">Blepharisma stoltei</name>
    <dbReference type="NCBI Taxonomy" id="1481888"/>
    <lineage>
        <taxon>Eukaryota</taxon>
        <taxon>Sar</taxon>
        <taxon>Alveolata</taxon>
        <taxon>Ciliophora</taxon>
        <taxon>Postciliodesmatophora</taxon>
        <taxon>Heterotrichea</taxon>
        <taxon>Heterotrichida</taxon>
        <taxon>Blepharismidae</taxon>
        <taxon>Blepharisma</taxon>
    </lineage>
</organism>
<gene>
    <name evidence="3" type="ORF">BSTOLATCC_MIC40522</name>
</gene>
<sequence>MEAENFKIQVSDIDSLSEIDTKRDSIEKAPNVEKWLGGLRGDRTCISESFDQSERDFPSHSPTAAISNDPFRLNNQPTSQSQYSPQNQPPLQPDQIKNILLSQAKALEEALYAMKMQQSQGNHQYFPSSVSLPTSNQGSRCISPENTMRQGYWPYHLHHQPYQFLPQNPYNYSQNQIIPPQMPAYPQNTFNAPYQNSSLLQQAEILENAIQAAKSQASGLNPQFPYFLPQSYNHQTAYSSPLSYNNRGIGDLYENRQSELQRDLQINQKNLAAIEREKEILETELNSAIQRESSTALMLQQIKLDLKILETQFLDCQYRFNTEIDNLKEKNSQILNKLEEINAFSRKSVSSYSPEPIIHHEKSYSGANNNFYNEKKIGEISPKNRGYVPVRTQENQSENIINVLRWEENEKKTPEPKPIYDQHQNSNWGDPQKIKQIRQQSESLQNKNIDTIIKNIENKLRLLREDKEKAQTKFYTAERAGNTSKMREMSLELGIIESNITSLVKKLNTYSSA</sequence>
<dbReference type="AlphaFoldDB" id="A0AAU9JFR9"/>
<evidence type="ECO:0000313" key="4">
    <source>
        <dbReference type="Proteomes" id="UP001162131"/>
    </source>
</evidence>
<name>A0AAU9JFR9_9CILI</name>
<evidence type="ECO:0000313" key="3">
    <source>
        <dbReference type="EMBL" id="CAG9326082.1"/>
    </source>
</evidence>
<evidence type="ECO:0000256" key="2">
    <source>
        <dbReference type="SAM" id="MobiDB-lite"/>
    </source>
</evidence>
<keyword evidence="4" id="KW-1185">Reference proteome</keyword>
<dbReference type="Proteomes" id="UP001162131">
    <property type="component" value="Unassembled WGS sequence"/>
</dbReference>
<comment type="caution">
    <text evidence="3">The sequence shown here is derived from an EMBL/GenBank/DDBJ whole genome shotgun (WGS) entry which is preliminary data.</text>
</comment>